<dbReference type="NCBIfam" id="TIGR01873">
    <property type="entry name" value="cas_CT1978"/>
    <property type="match status" value="1"/>
</dbReference>
<protein>
    <submittedName>
        <fullName evidence="2">Type I-E CRISPR-associated endoribonuclease Cas2</fullName>
    </submittedName>
</protein>
<dbReference type="Gene3D" id="3.30.70.240">
    <property type="match status" value="1"/>
</dbReference>
<evidence type="ECO:0000313" key="2">
    <source>
        <dbReference type="EMBL" id="RIX34300.1"/>
    </source>
</evidence>
<accession>A0A418Q6C2</accession>
<evidence type="ECO:0000313" key="3">
    <source>
        <dbReference type="Proteomes" id="UP000285278"/>
    </source>
</evidence>
<dbReference type="Pfam" id="PF09707">
    <property type="entry name" value="Cas_Cas2CT1978"/>
    <property type="match status" value="1"/>
</dbReference>
<dbReference type="RefSeq" id="WP_081737262.1">
    <property type="nucleotide sequence ID" value="NZ_CBCRUA010000040.1"/>
</dbReference>
<dbReference type="OrthoDB" id="8527479at2"/>
<keyword evidence="3" id="KW-1185">Reference proteome</keyword>
<dbReference type="Proteomes" id="UP000285278">
    <property type="component" value="Unassembled WGS sequence"/>
</dbReference>
<name>A0A418Q6C2_9CORY</name>
<dbReference type="AlphaFoldDB" id="A0A418Q6C2"/>
<gene>
    <name evidence="2" type="primary">cas2e</name>
    <name evidence="2" type="ORF">D3M95_08255</name>
</gene>
<proteinExistence type="predicted"/>
<comment type="caution">
    <text evidence="2">The sequence shown here is derived from an EMBL/GenBank/DDBJ whole genome shotgun (WGS) entry which is preliminary data.</text>
</comment>
<dbReference type="InterPro" id="IPR010152">
    <property type="entry name" value="CRISPR-assoc_prot_Cas2_sub"/>
</dbReference>
<organism evidence="2 3">
    <name type="scientific">Corynebacterium falsenii</name>
    <dbReference type="NCBI Taxonomy" id="108486"/>
    <lineage>
        <taxon>Bacteria</taxon>
        <taxon>Bacillati</taxon>
        <taxon>Actinomycetota</taxon>
        <taxon>Actinomycetes</taxon>
        <taxon>Mycobacteriales</taxon>
        <taxon>Corynebacteriaceae</taxon>
        <taxon>Corynebacterium</taxon>
    </lineage>
</organism>
<dbReference type="EMBL" id="QXJK01000008">
    <property type="protein sequence ID" value="RIX34300.1"/>
    <property type="molecule type" value="Genomic_DNA"/>
</dbReference>
<reference evidence="2 3" key="1">
    <citation type="submission" date="2018-09" db="EMBL/GenBank/DDBJ databases">
        <title>Optimization and identification of Corynebacterium falsenii FN1-14 from fish paste.</title>
        <authorList>
            <person name="Daroonpunt R."/>
            <person name="Tanasupawat S."/>
        </authorList>
    </citation>
    <scope>NUCLEOTIDE SEQUENCE [LARGE SCALE GENOMIC DNA]</scope>
    <source>
        <strain evidence="2 3">FN1-14</strain>
    </source>
</reference>
<dbReference type="CDD" id="cd09755">
    <property type="entry name" value="Cas2_I-E"/>
    <property type="match status" value="1"/>
</dbReference>
<feature type="compositionally biased region" description="Basic residues" evidence="1">
    <location>
        <begin position="106"/>
        <end position="116"/>
    </location>
</feature>
<sequence length="116" mass="13630">MITLVITACPQRIRGYLTRWLFEIEPGVYVGRVNKRVRDELWFTVTDEVKSGRAIMTFPSRDTESGFEIRVHRAQWKPVDYDGLTLIRRPISNQSSSLKAGWSKQSRYRKAKRRRG</sequence>
<feature type="region of interest" description="Disordered" evidence="1">
    <location>
        <begin position="95"/>
        <end position="116"/>
    </location>
</feature>
<evidence type="ECO:0000256" key="1">
    <source>
        <dbReference type="SAM" id="MobiDB-lite"/>
    </source>
</evidence>